<name>A0A831XLJ7_GEOME</name>
<sequence length="1351" mass="150951">MLCVLFCHPLSAYAGEAEVEASLAALRAQTETLHQRTLTLIDDMNRAWDDLQRDPTPAKEMRLNKLKDDYERTTALSREQWKWIGILGEQRSTTVNFIRELLGQTQQTLDSAAELARGAIPGATYVLGVSRETLFNERWKETEAAFGALMEKGRELRQRHREITANIRDRLKDTPENREELKKLEEEIAVWKAKTETMSEIYEFLRSDMPAEVVFWNELAGPYVQALYDNVKNNLEEIILWDTLGGTSPAERLYKLFKPALQLKLGETFFSDPVLTDKIRNTLVMEVLFGGADLDRIQKSAELGMGKILDSAGVQKAAAELLGSPARRAELQGILQQMSYDRIPAKTQAMLAKMGEKVPQPPAGTLERFVASGLTADEIKRLNKIKDSKEMADGIMKVANEFIGPALNWSAFSTAYEATRQECATYRAAYKQLRAARIVGAGTFTGVGGTVAASAEDNFVNACFDDPSLFAGYLERLKTTYRGVDVEKFAIRETFRKKKVEPVNDKAATAGTPDGGGDYGTWGNKLGQLFRDLWDNAVAPESVQPLIAEYTSGLNKVFQEHISRIVAGQPPSCSDYAGVWGIRGVDDCPAGVKAAIDREKESSKAEAGKFHTPFYEKAGQEMPWLARTLAPIIKRRKIDKTYLTFPDDKVVEPAVEKDGLDVMAGADEAHKWFWWGGWSGRNTPAQSQEYLRGLMAEPAVTLDTAAQTFDASAQRIEKAIAGLTSYLNTKKAEKDAVLDMGGVLERVAERVAERRNFLMVAQAMGGGWNPADTEEWHAAHVPIDDFIARHGGFTTVFTRLYEAETARYRELLNRLQEHHTKVRRAADAARGIPTLLADLDRYAAEIGKLADGYYTLQQTISSTISSLFGHGIATTREGGTFLELLAAELRPDKITTRQQLDFLLSPEADRKFPQFFEVKGISHPVLRDFVTPDEKRLEKARGILESSSLETEGLLAAYADAERSAGTIQSSLEKQMARLRAGVREAAPSFADSIGWELLEGRKTVAGYNNWLSLPKPVAEFPRLPEALWQDLRAQERGISAYRAFLRELRLKPPTVQDREIVEAVTKLEGIYEKVKREENDWLDYDPARFSAAFNDVNGTAHGIYEQMYTKGKAPTGGPVATAYLKILGETNRINTIRIERTRVAELARTLSGHLTDVDAFLKSFESASSPVGQEQIQSWTTMLETDIQPGSPADELKSHSTIAPLIEQIRARIATLRSLKPVANDRGPELVRDLYRQFAEAYQARDASRLMAFMGDDWEAGDGTTLADMQANLSRMFRRFDEVRFDIQNLKIDFTPQGYVVSYDVTISSRIYSRNLRHQEKSAVNELVALGNDGKPRIIKTLGGRYWLVE</sequence>
<comment type="caution">
    <text evidence="1">The sequence shown here is derived from an EMBL/GenBank/DDBJ whole genome shotgun (WGS) entry which is preliminary data.</text>
</comment>
<reference evidence="1" key="1">
    <citation type="journal article" date="2020" name="mSystems">
        <title>Genome- and Community-Level Interaction Insights into Carbon Utilization and Element Cycling Functions of Hydrothermarchaeota in Hydrothermal Sediment.</title>
        <authorList>
            <person name="Zhou Z."/>
            <person name="Liu Y."/>
            <person name="Xu W."/>
            <person name="Pan J."/>
            <person name="Luo Z.H."/>
            <person name="Li M."/>
        </authorList>
    </citation>
    <scope>NUCLEOTIDE SEQUENCE [LARGE SCALE GENOMIC DNA]</scope>
    <source>
        <strain evidence="1">SpSt-349</strain>
    </source>
</reference>
<dbReference type="InterPro" id="IPR032710">
    <property type="entry name" value="NTF2-like_dom_sf"/>
</dbReference>
<dbReference type="EMBL" id="DSOV01000019">
    <property type="protein sequence ID" value="HEN41801.1"/>
    <property type="molecule type" value="Genomic_DNA"/>
</dbReference>
<proteinExistence type="predicted"/>
<accession>A0A831XLJ7</accession>
<organism evidence="1">
    <name type="scientific">Geobacter metallireducens</name>
    <dbReference type="NCBI Taxonomy" id="28232"/>
    <lineage>
        <taxon>Bacteria</taxon>
        <taxon>Pseudomonadati</taxon>
        <taxon>Thermodesulfobacteriota</taxon>
        <taxon>Desulfuromonadia</taxon>
        <taxon>Geobacterales</taxon>
        <taxon>Geobacteraceae</taxon>
        <taxon>Geobacter</taxon>
    </lineage>
</organism>
<protein>
    <submittedName>
        <fullName evidence="1">Nuclear transport factor 2 family protein</fullName>
    </submittedName>
</protein>
<gene>
    <name evidence="1" type="ORF">ENQ87_05395</name>
</gene>
<dbReference type="SUPFAM" id="SSF54427">
    <property type="entry name" value="NTF2-like"/>
    <property type="match status" value="1"/>
</dbReference>
<dbReference type="Gene3D" id="3.10.450.50">
    <property type="match status" value="1"/>
</dbReference>
<evidence type="ECO:0000313" key="1">
    <source>
        <dbReference type="EMBL" id="HEN41801.1"/>
    </source>
</evidence>